<dbReference type="PANTHER" id="PTHR44566:SF1">
    <property type="entry name" value="WD REPEAT-CONTAINING PROTEIN 25"/>
    <property type="match status" value="1"/>
</dbReference>
<dbReference type="OMA" id="CPCIRAH"/>
<dbReference type="Gene3D" id="2.130.10.10">
    <property type="entry name" value="YVTN repeat-like/Quinoprotein amine dehydrogenase"/>
    <property type="match status" value="1"/>
</dbReference>
<dbReference type="AlphaFoldDB" id="D8M1Q7"/>
<dbReference type="InterPro" id="IPR053053">
    <property type="entry name" value="WD_repeat_protein"/>
</dbReference>
<dbReference type="SMART" id="SM00320">
    <property type="entry name" value="WD40"/>
    <property type="match status" value="5"/>
</dbReference>
<sequence length="304" mass="33914">MQAPFPNFDLNNIRWHPTYGHLLASASLDHTARIWSVFDTPGEVVSVEHSEGVKDVQWTCDGTKLLSGGLDKYVNVSDLESGKIIHSYHHTEWISSLCPHPTNPNIFLSGATRRGIVCWDMRINRVVREYFGRFGEVQDMTFLDSNGYSFVSTAEIVRRNSQDQGIIVWDCKSGVRLSNQVYIEGYTCTCVRKHPIENVFIAQSAAGYIASFESTKPYRLDVRKRYEGHQANGFKIGCSFSGDGKTIVSGCSSGEVVFYDTKSSKVVKRMDVGAKEATLSVAWHPLLVSTVAVSSWDGSIRILQ</sequence>
<dbReference type="SUPFAM" id="SSF50978">
    <property type="entry name" value="WD40 repeat-like"/>
    <property type="match status" value="1"/>
</dbReference>
<keyword evidence="1" id="KW-0853">WD repeat</keyword>
<protein>
    <submittedName>
        <fullName evidence="2">Uncharacterized protein</fullName>
    </submittedName>
</protein>
<feature type="repeat" description="WD" evidence="1">
    <location>
        <begin position="10"/>
        <end position="37"/>
    </location>
</feature>
<proteinExistence type="predicted"/>
<dbReference type="OrthoDB" id="256303at2759"/>
<dbReference type="InterPro" id="IPR001680">
    <property type="entry name" value="WD40_rpt"/>
</dbReference>
<dbReference type="GeneID" id="24919282"/>
<dbReference type="Pfam" id="PF00400">
    <property type="entry name" value="WD40"/>
    <property type="match status" value="4"/>
</dbReference>
<evidence type="ECO:0000313" key="3">
    <source>
        <dbReference type="Proteomes" id="UP000008312"/>
    </source>
</evidence>
<dbReference type="RefSeq" id="XP_012896044.1">
    <property type="nucleotide sequence ID" value="XM_013040590.1"/>
</dbReference>
<dbReference type="EMBL" id="FN668646">
    <property type="protein sequence ID" value="CBK21996.2"/>
    <property type="molecule type" value="Genomic_DNA"/>
</dbReference>
<name>D8M1Q7_BLAHO</name>
<gene>
    <name evidence="2" type="ORF">GSBLH_T00002075001</name>
</gene>
<dbReference type="PROSITE" id="PS50082">
    <property type="entry name" value="WD_REPEATS_2"/>
    <property type="match status" value="2"/>
</dbReference>
<dbReference type="Proteomes" id="UP000008312">
    <property type="component" value="Unassembled WGS sequence"/>
</dbReference>
<dbReference type="InterPro" id="IPR036322">
    <property type="entry name" value="WD40_repeat_dom_sf"/>
</dbReference>
<reference evidence="2" key="1">
    <citation type="submission" date="2010-02" db="EMBL/GenBank/DDBJ databases">
        <title>Sequencing and annotation of the Blastocystis hominis genome.</title>
        <authorList>
            <person name="Wincker P."/>
        </authorList>
    </citation>
    <scope>NUCLEOTIDE SEQUENCE</scope>
    <source>
        <strain evidence="2">Singapore isolate B</strain>
    </source>
</reference>
<evidence type="ECO:0000256" key="1">
    <source>
        <dbReference type="PROSITE-ProRule" id="PRU00221"/>
    </source>
</evidence>
<accession>D8M1Q7</accession>
<evidence type="ECO:0000313" key="2">
    <source>
        <dbReference type="EMBL" id="CBK21996.2"/>
    </source>
</evidence>
<organism evidence="2">
    <name type="scientific">Blastocystis hominis</name>
    <dbReference type="NCBI Taxonomy" id="12968"/>
    <lineage>
        <taxon>Eukaryota</taxon>
        <taxon>Sar</taxon>
        <taxon>Stramenopiles</taxon>
        <taxon>Bigyra</taxon>
        <taxon>Opalozoa</taxon>
        <taxon>Opalinata</taxon>
        <taxon>Blastocystidae</taxon>
        <taxon>Blastocystis</taxon>
    </lineage>
</organism>
<dbReference type="PANTHER" id="PTHR44566">
    <property type="entry name" value="TRANSDUCIN/WD40 REPEAT-LIKE SUPERFAMILY PROTEIN"/>
    <property type="match status" value="1"/>
</dbReference>
<feature type="repeat" description="WD" evidence="1">
    <location>
        <begin position="46"/>
        <end position="87"/>
    </location>
</feature>
<dbReference type="InterPro" id="IPR015943">
    <property type="entry name" value="WD40/YVTN_repeat-like_dom_sf"/>
</dbReference>
<keyword evidence="3" id="KW-1185">Reference proteome</keyword>
<dbReference type="InParanoid" id="D8M1Q7"/>